<keyword evidence="1" id="KW-0732">Signal</keyword>
<feature type="chain" id="PRO_5040995816" evidence="1">
    <location>
        <begin position="25"/>
        <end position="190"/>
    </location>
</feature>
<feature type="signal peptide" evidence="1">
    <location>
        <begin position="1"/>
        <end position="24"/>
    </location>
</feature>
<dbReference type="OrthoDB" id="10287959at2759"/>
<evidence type="ECO:0000313" key="2">
    <source>
        <dbReference type="EMBL" id="KAJ2929736.1"/>
    </source>
</evidence>
<dbReference type="AlphaFoldDB" id="A0A9W8MGE5"/>
<name>A0A9W8MGE5_9AGAR</name>
<gene>
    <name evidence="2" type="ORF">H1R20_g7370</name>
</gene>
<comment type="caution">
    <text evidence="2">The sequence shown here is derived from an EMBL/GenBank/DDBJ whole genome shotgun (WGS) entry which is preliminary data.</text>
</comment>
<evidence type="ECO:0000256" key="1">
    <source>
        <dbReference type="SAM" id="SignalP"/>
    </source>
</evidence>
<accession>A0A9W8MGE5</accession>
<organism evidence="2 3">
    <name type="scientific">Candolleomyces eurysporus</name>
    <dbReference type="NCBI Taxonomy" id="2828524"/>
    <lineage>
        <taxon>Eukaryota</taxon>
        <taxon>Fungi</taxon>
        <taxon>Dikarya</taxon>
        <taxon>Basidiomycota</taxon>
        <taxon>Agaricomycotina</taxon>
        <taxon>Agaricomycetes</taxon>
        <taxon>Agaricomycetidae</taxon>
        <taxon>Agaricales</taxon>
        <taxon>Agaricineae</taxon>
        <taxon>Psathyrellaceae</taxon>
        <taxon>Candolleomyces</taxon>
    </lineage>
</organism>
<keyword evidence="3" id="KW-1185">Reference proteome</keyword>
<protein>
    <submittedName>
        <fullName evidence="2">Uncharacterized protein</fullName>
    </submittedName>
</protein>
<evidence type="ECO:0000313" key="3">
    <source>
        <dbReference type="Proteomes" id="UP001140091"/>
    </source>
</evidence>
<dbReference type="EMBL" id="JANBPK010000860">
    <property type="protein sequence ID" value="KAJ2929736.1"/>
    <property type="molecule type" value="Genomic_DNA"/>
</dbReference>
<dbReference type="Proteomes" id="UP001140091">
    <property type="component" value="Unassembled WGS sequence"/>
</dbReference>
<reference evidence="2" key="1">
    <citation type="submission" date="2022-06" db="EMBL/GenBank/DDBJ databases">
        <title>Genome Sequence of Candolleomyces eurysporus.</title>
        <authorList>
            <person name="Buettner E."/>
        </authorList>
    </citation>
    <scope>NUCLEOTIDE SEQUENCE</scope>
    <source>
        <strain evidence="2">VTCC 930004</strain>
    </source>
</reference>
<proteinExistence type="predicted"/>
<sequence>MKTSIVPRLFVLLYLFISFSELLAAPAPRPDAVEQELLAPEYPSSSLVELKPSAKKFIKYLRENGASHPRICFYSGRTGDVGVWRNMAKISSTLSCEWISSLIALAQIPSSETTDWTDAAEWSETSRALATIARNEAIVILGQTYKPDSVWSTVELPTLRSSREKGLITKISQYTMEDAEGKLSAAIEIF</sequence>
<feature type="non-terminal residue" evidence="2">
    <location>
        <position position="190"/>
    </location>
</feature>